<reference evidence="5 6" key="1">
    <citation type="submission" date="2019-12" db="EMBL/GenBank/DDBJ databases">
        <authorList>
            <person name="Reyes-Prieto M."/>
        </authorList>
    </citation>
    <scope>NUCLEOTIDE SEQUENCE [LARGE SCALE GENOMIC DNA]</scope>
    <source>
        <strain evidence="5">HF14-78462</strain>
    </source>
</reference>
<dbReference type="Proteomes" id="UP000433050">
    <property type="component" value="Unassembled WGS sequence"/>
</dbReference>
<dbReference type="EMBL" id="CACSAS010000001">
    <property type="protein sequence ID" value="CAA0087551.1"/>
    <property type="molecule type" value="Genomic_DNA"/>
</dbReference>
<evidence type="ECO:0000256" key="1">
    <source>
        <dbReference type="ARBA" id="ARBA00023015"/>
    </source>
</evidence>
<dbReference type="SMART" id="SM00342">
    <property type="entry name" value="HTH_ARAC"/>
    <property type="match status" value="1"/>
</dbReference>
<proteinExistence type="predicted"/>
<dbReference type="InterPro" id="IPR018060">
    <property type="entry name" value="HTH_AraC"/>
</dbReference>
<keyword evidence="2" id="KW-0238">DNA-binding</keyword>
<evidence type="ECO:0000313" key="5">
    <source>
        <dbReference type="EMBL" id="CAA0087551.1"/>
    </source>
</evidence>
<evidence type="ECO:0000313" key="6">
    <source>
        <dbReference type="Proteomes" id="UP000433050"/>
    </source>
</evidence>
<keyword evidence="3" id="KW-0804">Transcription</keyword>
<keyword evidence="6" id="KW-1185">Reference proteome</keyword>
<dbReference type="PROSITE" id="PS01124">
    <property type="entry name" value="HTH_ARAC_FAMILY_2"/>
    <property type="match status" value="1"/>
</dbReference>
<dbReference type="PANTHER" id="PTHR46796:SF6">
    <property type="entry name" value="ARAC SUBFAMILY"/>
    <property type="match status" value="1"/>
</dbReference>
<accession>A0A5S9NBY7</accession>
<organism evidence="5 6">
    <name type="scientific">Starkeya nomas</name>
    <dbReference type="NCBI Taxonomy" id="2666134"/>
    <lineage>
        <taxon>Bacteria</taxon>
        <taxon>Pseudomonadati</taxon>
        <taxon>Pseudomonadota</taxon>
        <taxon>Alphaproteobacteria</taxon>
        <taxon>Hyphomicrobiales</taxon>
        <taxon>Xanthobacteraceae</taxon>
        <taxon>Starkeya</taxon>
    </lineage>
</organism>
<keyword evidence="1" id="KW-0805">Transcription regulation</keyword>
<dbReference type="InterPro" id="IPR050204">
    <property type="entry name" value="AraC_XylS_family_regulators"/>
</dbReference>
<name>A0A5S9NBY7_9HYPH</name>
<evidence type="ECO:0000256" key="2">
    <source>
        <dbReference type="ARBA" id="ARBA00023125"/>
    </source>
</evidence>
<dbReference type="InterPro" id="IPR009057">
    <property type="entry name" value="Homeodomain-like_sf"/>
</dbReference>
<dbReference type="AlphaFoldDB" id="A0A5S9NBY7"/>
<dbReference type="PANTHER" id="PTHR46796">
    <property type="entry name" value="HTH-TYPE TRANSCRIPTIONAL ACTIVATOR RHAS-RELATED"/>
    <property type="match status" value="1"/>
</dbReference>
<dbReference type="Pfam" id="PF12833">
    <property type="entry name" value="HTH_18"/>
    <property type="match status" value="1"/>
</dbReference>
<evidence type="ECO:0000256" key="3">
    <source>
        <dbReference type="ARBA" id="ARBA00023163"/>
    </source>
</evidence>
<dbReference type="SUPFAM" id="SSF46689">
    <property type="entry name" value="Homeodomain-like"/>
    <property type="match status" value="2"/>
</dbReference>
<evidence type="ECO:0000259" key="4">
    <source>
        <dbReference type="PROSITE" id="PS01124"/>
    </source>
</evidence>
<protein>
    <submittedName>
        <fullName evidence="5">HTH-type transcriptional activator RhaR</fullName>
    </submittedName>
</protein>
<dbReference type="GO" id="GO:0003700">
    <property type="term" value="F:DNA-binding transcription factor activity"/>
    <property type="evidence" value="ECO:0007669"/>
    <property type="project" value="InterPro"/>
</dbReference>
<dbReference type="Gene3D" id="1.10.10.60">
    <property type="entry name" value="Homeodomain-like"/>
    <property type="match status" value="2"/>
</dbReference>
<dbReference type="GO" id="GO:0043565">
    <property type="term" value="F:sequence-specific DNA binding"/>
    <property type="evidence" value="ECO:0007669"/>
    <property type="project" value="InterPro"/>
</dbReference>
<gene>
    <name evidence="5" type="primary">rhaR_3</name>
    <name evidence="5" type="ORF">STARVERO_00506</name>
</gene>
<feature type="domain" description="HTH araC/xylS-type" evidence="4">
    <location>
        <begin position="183"/>
        <end position="281"/>
    </location>
</feature>
<sequence>MMLQGVPDKWGPKFEFEGGAVTRTHTGPNSIHFTAPSHMALVLFTAQPERQMALNSDRRTPGFAPVGSLEIVPADSELFAHWGVEKQNLLVAVEPERLQRLAGAEFDRDTFELRPPKLGIIDERAHNLALHMRYEVENAEMGCAESLDALVTLFATHLLRNYSSLKPTMLRPHAGGLSPSAWRRVNDYIQANLGKPLPLHELADIARLSPAHFGRAFKRTTGQTTHQYVISARLACARHLIINTEQALSDVARQAGFSSNSHLGSIMRQMWGVQPSYWRKNIHEADSAPDLMPTEAAEGSL</sequence>